<dbReference type="PROSITE" id="PS51450">
    <property type="entry name" value="LRR"/>
    <property type="match status" value="1"/>
</dbReference>
<dbReference type="OrthoDB" id="2338912at2759"/>
<dbReference type="EMBL" id="BLAL01000278">
    <property type="protein sequence ID" value="GES99160.1"/>
    <property type="molecule type" value="Genomic_DNA"/>
</dbReference>
<dbReference type="Proteomes" id="UP000247702">
    <property type="component" value="Unassembled WGS sequence"/>
</dbReference>
<reference evidence="1 3" key="1">
    <citation type="submission" date="2017-11" db="EMBL/GenBank/DDBJ databases">
        <title>The genome of Rhizophagus clarus HR1 reveals common genetic basis of auxotrophy among arbuscular mycorrhizal fungi.</title>
        <authorList>
            <person name="Kobayashi Y."/>
        </authorList>
    </citation>
    <scope>NUCLEOTIDE SEQUENCE [LARGE SCALE GENOMIC DNA]</scope>
    <source>
        <strain evidence="1 3">HR1</strain>
    </source>
</reference>
<evidence type="ECO:0000313" key="3">
    <source>
        <dbReference type="Proteomes" id="UP000247702"/>
    </source>
</evidence>
<protein>
    <recommendedName>
        <fullName evidence="4">F-box domain-containing protein</fullName>
    </recommendedName>
</protein>
<evidence type="ECO:0008006" key="4">
    <source>
        <dbReference type="Google" id="ProtNLM"/>
    </source>
</evidence>
<comment type="caution">
    <text evidence="1">The sequence shown here is derived from an EMBL/GenBank/DDBJ whole genome shotgun (WGS) entry which is preliminary data.</text>
</comment>
<dbReference type="Gene3D" id="3.80.10.10">
    <property type="entry name" value="Ribonuclease Inhibitor"/>
    <property type="match status" value="1"/>
</dbReference>
<sequence length="490" mass="58143">MFVKDVLFLILEELKDDRKSLHSCLFVNRTWCEIIVPILWKIPGKYTLTSNAKSSLFSVILLHLSEESREILKSQGINLFIEEYRRPLFNYISFWRYLNLFLIESMIVSIKNIEKYNISIIRREVLNLFVNKYTKYIYLDIPEQFSYQLHQIPGAEHCFSRLECLHCDDNTDQNILKGLARISKSIRRLKFYIMQCNNNDNSGIIELIEAQKKLVDVHLIYFYTNMRNEPYCKTLEESLIKNSDTIQYLRIGWKPTTKILTNLVNLISLDINLNLLGNANWNHLGKVYLPRLKYLRAQQVPSKILASLIENTEGNLTEISILYEGVDNRELIRAIYQNCQNLRYLKLSFNNDNITELENLLIKCQYLNGLVIFTDEINEPDWDDLFEILTKSSPSSLYKFKISFIWSFKLLESLRLFFDGWEGRHPMLLHTIPIDKYYSNVKQSLQQLQRQIESLIKKYEAKGVIKKYDTDLYESIFEEFEWIQKKLLFV</sequence>
<dbReference type="AlphaFoldDB" id="A0A2Z6RRW9"/>
<dbReference type="InterPro" id="IPR001611">
    <property type="entry name" value="Leu-rich_rpt"/>
</dbReference>
<accession>A0A2Z6RRW9</accession>
<dbReference type="Proteomes" id="UP000615446">
    <property type="component" value="Unassembled WGS sequence"/>
</dbReference>
<evidence type="ECO:0000313" key="1">
    <source>
        <dbReference type="EMBL" id="GBC05424.1"/>
    </source>
</evidence>
<organism evidence="1 3">
    <name type="scientific">Rhizophagus clarus</name>
    <dbReference type="NCBI Taxonomy" id="94130"/>
    <lineage>
        <taxon>Eukaryota</taxon>
        <taxon>Fungi</taxon>
        <taxon>Fungi incertae sedis</taxon>
        <taxon>Mucoromycota</taxon>
        <taxon>Glomeromycotina</taxon>
        <taxon>Glomeromycetes</taxon>
        <taxon>Glomerales</taxon>
        <taxon>Glomeraceae</taxon>
        <taxon>Rhizophagus</taxon>
    </lineage>
</organism>
<gene>
    <name evidence="2" type="ORF">RCL2_002567700</name>
    <name evidence="1" type="ORF">RclHR1_06210009</name>
</gene>
<keyword evidence="3" id="KW-1185">Reference proteome</keyword>
<proteinExistence type="predicted"/>
<dbReference type="InterPro" id="IPR032675">
    <property type="entry name" value="LRR_dom_sf"/>
</dbReference>
<dbReference type="SUPFAM" id="SSF52047">
    <property type="entry name" value="RNI-like"/>
    <property type="match status" value="1"/>
</dbReference>
<reference evidence="2" key="2">
    <citation type="submission" date="2019-10" db="EMBL/GenBank/DDBJ databases">
        <title>Conservation and host-specific expression of non-tandemly repeated heterogenous ribosome RNA gene in arbuscular mycorrhizal fungi.</title>
        <authorList>
            <person name="Maeda T."/>
            <person name="Kobayashi Y."/>
            <person name="Nakagawa T."/>
            <person name="Ezawa T."/>
            <person name="Yamaguchi K."/>
            <person name="Bino T."/>
            <person name="Nishimoto Y."/>
            <person name="Shigenobu S."/>
            <person name="Kawaguchi M."/>
        </authorList>
    </citation>
    <scope>NUCLEOTIDE SEQUENCE</scope>
    <source>
        <strain evidence="2">HR1</strain>
    </source>
</reference>
<dbReference type="EMBL" id="BEXD01004006">
    <property type="protein sequence ID" value="GBC05424.1"/>
    <property type="molecule type" value="Genomic_DNA"/>
</dbReference>
<name>A0A2Z6RRW9_9GLOM</name>
<evidence type="ECO:0000313" key="2">
    <source>
        <dbReference type="EMBL" id="GES99160.1"/>
    </source>
</evidence>